<dbReference type="Pfam" id="PF02321">
    <property type="entry name" value="OEP"/>
    <property type="match status" value="1"/>
</dbReference>
<keyword evidence="5" id="KW-1185">Reference proteome</keyword>
<name>A0A2T3JRA1_9GAMM</name>
<dbReference type="PANTHER" id="PTHR30203">
    <property type="entry name" value="OUTER MEMBRANE CATION EFFLUX PROTEIN"/>
    <property type="match status" value="1"/>
</dbReference>
<evidence type="ECO:0000256" key="1">
    <source>
        <dbReference type="ARBA" id="ARBA00007613"/>
    </source>
</evidence>
<dbReference type="InterPro" id="IPR003423">
    <property type="entry name" value="OMP_efflux"/>
</dbReference>
<dbReference type="SUPFAM" id="SSF56954">
    <property type="entry name" value="Outer membrane efflux proteins (OEP)"/>
    <property type="match status" value="1"/>
</dbReference>
<dbReference type="EMBL" id="PYMJ01000001">
    <property type="protein sequence ID" value="PSU51611.1"/>
    <property type="molecule type" value="Genomic_DNA"/>
</dbReference>
<comment type="similarity">
    <text evidence="1">Belongs to the outer membrane factor (OMF) (TC 1.B.17) family.</text>
</comment>
<dbReference type="AlphaFoldDB" id="A0A2T3JRA1"/>
<dbReference type="RefSeq" id="WP_107241055.1">
    <property type="nucleotide sequence ID" value="NZ_PYMJ01000001.1"/>
</dbReference>
<proteinExistence type="inferred from homology"/>
<evidence type="ECO:0000256" key="3">
    <source>
        <dbReference type="SAM" id="SignalP"/>
    </source>
</evidence>
<protein>
    <submittedName>
        <fullName evidence="4">Copper transporter</fullName>
    </submittedName>
</protein>
<reference evidence="4 5" key="1">
    <citation type="submission" date="2018-01" db="EMBL/GenBank/DDBJ databases">
        <title>Whole genome sequencing of Histamine producing bacteria.</title>
        <authorList>
            <person name="Butler K."/>
        </authorList>
    </citation>
    <scope>NUCLEOTIDE SEQUENCE [LARGE SCALE GENOMIC DNA]</scope>
    <source>
        <strain evidence="4 5">JCM 12947</strain>
    </source>
</reference>
<dbReference type="GO" id="GO:0015562">
    <property type="term" value="F:efflux transmembrane transporter activity"/>
    <property type="evidence" value="ECO:0007669"/>
    <property type="project" value="InterPro"/>
</dbReference>
<evidence type="ECO:0000256" key="2">
    <source>
        <dbReference type="SAM" id="Coils"/>
    </source>
</evidence>
<evidence type="ECO:0000313" key="5">
    <source>
        <dbReference type="Proteomes" id="UP000240987"/>
    </source>
</evidence>
<sequence>MQPSILSRVLALTLMTATAQPVFATTDITNSGPTHAQINASMNANTELKQLISWAIEHDAGIQQIHYQADALQDMGVATSQWMDPKLKVGVGGLPVDSFAFDDDPMTNISVGLMQQFGRGNTLGLKQKQSDQQANSIREKADVRDLELENAITTQWNELVFQQNVYGLLQQNQTLFRELEHYLSTNYGVGSNQAQDIIQAQLQIGLIDDKLQANQQMQQKIKAQLSEWVGDNAFTMQANNYPDWVVLNGYLSTNAGANSSTTPESNYQALVNHPSIRMSDLLIKSSETGIDIANEAYLPEFGVEVMYGYRQANGMGGQPASDLLSVYLTMDIPLFTEKRQDKKLSSAQHQLGAAKAQRDLLLRQMNAKINALTVDRYNLEQRIERYQDSLLKRAKEKTHAIERGYQNNTSQLDEYIRAASDELTLAIEQERLQADLQKTNSSLAYLLNKF</sequence>
<accession>A0A2T3JRA1</accession>
<dbReference type="OrthoDB" id="5607838at2"/>
<feature type="coiled-coil region" evidence="2">
    <location>
        <begin position="362"/>
        <end position="389"/>
    </location>
</feature>
<feature type="chain" id="PRO_5015623905" evidence="3">
    <location>
        <begin position="25"/>
        <end position="450"/>
    </location>
</feature>
<keyword evidence="3" id="KW-0732">Signal</keyword>
<dbReference type="InterPro" id="IPR010131">
    <property type="entry name" value="MdtP/NodT-like"/>
</dbReference>
<evidence type="ECO:0000313" key="4">
    <source>
        <dbReference type="EMBL" id="PSU51611.1"/>
    </source>
</evidence>
<feature type="signal peptide" evidence="3">
    <location>
        <begin position="1"/>
        <end position="24"/>
    </location>
</feature>
<gene>
    <name evidence="4" type="ORF">C9J12_01285</name>
</gene>
<dbReference type="Gene3D" id="1.20.1600.10">
    <property type="entry name" value="Outer membrane efflux proteins (OEP)"/>
    <property type="match status" value="1"/>
</dbReference>
<dbReference type="Proteomes" id="UP000240987">
    <property type="component" value="Unassembled WGS sequence"/>
</dbReference>
<keyword evidence="2" id="KW-0175">Coiled coil</keyword>
<organism evidence="4 5">
    <name type="scientific">Photobacterium frigidiphilum</name>
    <dbReference type="NCBI Taxonomy" id="264736"/>
    <lineage>
        <taxon>Bacteria</taxon>
        <taxon>Pseudomonadati</taxon>
        <taxon>Pseudomonadota</taxon>
        <taxon>Gammaproteobacteria</taxon>
        <taxon>Vibrionales</taxon>
        <taxon>Vibrionaceae</taxon>
        <taxon>Photobacterium</taxon>
    </lineage>
</organism>
<dbReference type="PANTHER" id="PTHR30203:SF23">
    <property type="entry name" value="OUTER MEMBRANE EFFLUX PROTEIN"/>
    <property type="match status" value="1"/>
</dbReference>
<comment type="caution">
    <text evidence="4">The sequence shown here is derived from an EMBL/GenBank/DDBJ whole genome shotgun (WGS) entry which is preliminary data.</text>
</comment>